<evidence type="ECO:0000313" key="2">
    <source>
        <dbReference type="Proteomes" id="UP001156484"/>
    </source>
</evidence>
<protein>
    <submittedName>
        <fullName evidence="1">Uncharacterized protein</fullName>
    </submittedName>
</protein>
<name>A0ACD4DID7_9NOCA</name>
<dbReference type="EMBL" id="CP107551">
    <property type="protein sequence ID" value="UYP19802.1"/>
    <property type="molecule type" value="Genomic_DNA"/>
</dbReference>
<dbReference type="Proteomes" id="UP001156484">
    <property type="component" value="Chromosome"/>
</dbReference>
<reference evidence="1" key="1">
    <citation type="submission" date="2022-10" db="EMBL/GenBank/DDBJ databases">
        <title>Rhodococcus ferula Z13 complete genome.</title>
        <authorList>
            <person name="Long X."/>
            <person name="Zang M."/>
        </authorList>
    </citation>
    <scope>NUCLEOTIDE SEQUENCE</scope>
    <source>
        <strain evidence="1">Z13</strain>
    </source>
</reference>
<proteinExistence type="predicted"/>
<evidence type="ECO:0000313" key="1">
    <source>
        <dbReference type="EMBL" id="UYP19802.1"/>
    </source>
</evidence>
<accession>A0ACD4DID7</accession>
<sequence>MNRLSVVDEMFLHRHKGGGLPSVMQGLWRTDDTVDATLLLSLHDVLSEGPLGRRVVRSRVPGARPRFEPSTHVYPLRYPPAPIDDADLLAWADERADVNVDPELGPGWCLAATHLKSGGTAVSLVCSHVLTDARGFVAAVADALADRPRRPEPHHASDLRDALQLIGRVGKGLRGVRYTRRTETRPTPHPVHERPRTAIVDVDATAWTAAATAAESTPNSLLLAVSAGVARRSGLKGPLSISIPVDEREGDTVSNGVAMVGVTVDEDDDVSAIHAKALHSYRQPREGAPHGIPAEILQLMPDRLAARAARGAGERDLLCSNIGRVPPELANLGPHRTAGLAMRAMHPGLEQRHAATATRLSVYSCHSAERCTLSFVALDDERFPDAATLRRYIDAELADRGLTGRHW</sequence>
<keyword evidence="2" id="KW-1185">Reference proteome</keyword>
<gene>
    <name evidence="1" type="ORF">OED52_04385</name>
</gene>
<organism evidence="1 2">
    <name type="scientific">Rhodococcus sacchari</name>
    <dbReference type="NCBI Taxonomy" id="2962047"/>
    <lineage>
        <taxon>Bacteria</taxon>
        <taxon>Bacillati</taxon>
        <taxon>Actinomycetota</taxon>
        <taxon>Actinomycetes</taxon>
        <taxon>Mycobacteriales</taxon>
        <taxon>Nocardiaceae</taxon>
        <taxon>Rhodococcus</taxon>
    </lineage>
</organism>